<dbReference type="EMBL" id="CAXAMM010044351">
    <property type="protein sequence ID" value="CAK9114372.1"/>
    <property type="molecule type" value="Genomic_DNA"/>
</dbReference>
<dbReference type="InterPro" id="IPR002734">
    <property type="entry name" value="RibDG_C"/>
</dbReference>
<dbReference type="PANTHER" id="PTHR38011:SF11">
    <property type="entry name" value="2,5-DIAMINO-6-RIBOSYLAMINO-4(3H)-PYRIMIDINONE 5'-PHOSPHATE REDUCTASE"/>
    <property type="match status" value="1"/>
</dbReference>
<evidence type="ECO:0000313" key="2">
    <source>
        <dbReference type="EMBL" id="CAK9114372.1"/>
    </source>
</evidence>
<name>A0ABP0SPP7_9DINO</name>
<protein>
    <submittedName>
        <fullName evidence="2">Uncharacterized protein YyaP</fullName>
    </submittedName>
</protein>
<feature type="domain" description="Bacterial bifunctional deaminase-reductase C-terminal" evidence="1">
    <location>
        <begin position="4"/>
        <end position="127"/>
    </location>
</feature>
<keyword evidence="3" id="KW-1185">Reference proteome</keyword>
<organism evidence="2 3">
    <name type="scientific">Durusdinium trenchii</name>
    <dbReference type="NCBI Taxonomy" id="1381693"/>
    <lineage>
        <taxon>Eukaryota</taxon>
        <taxon>Sar</taxon>
        <taxon>Alveolata</taxon>
        <taxon>Dinophyceae</taxon>
        <taxon>Suessiales</taxon>
        <taxon>Symbiodiniaceae</taxon>
        <taxon>Durusdinium</taxon>
    </lineage>
</organism>
<dbReference type="Pfam" id="PF01872">
    <property type="entry name" value="RibD_C"/>
    <property type="match status" value="1"/>
</dbReference>
<dbReference type="Proteomes" id="UP001642464">
    <property type="component" value="Unassembled WGS sequence"/>
</dbReference>
<reference evidence="2 3" key="1">
    <citation type="submission" date="2024-02" db="EMBL/GenBank/DDBJ databases">
        <authorList>
            <person name="Chen Y."/>
            <person name="Shah S."/>
            <person name="Dougan E. K."/>
            <person name="Thang M."/>
            <person name="Chan C."/>
        </authorList>
    </citation>
    <scope>NUCLEOTIDE SEQUENCE [LARGE SCALE GENOMIC DNA]</scope>
</reference>
<dbReference type="SUPFAM" id="SSF53597">
    <property type="entry name" value="Dihydrofolate reductase-like"/>
    <property type="match status" value="1"/>
</dbReference>
<evidence type="ECO:0000313" key="3">
    <source>
        <dbReference type="Proteomes" id="UP001642464"/>
    </source>
</evidence>
<dbReference type="Gene3D" id="3.40.430.10">
    <property type="entry name" value="Dihydrofolate Reductase, subunit A"/>
    <property type="match status" value="1"/>
</dbReference>
<evidence type="ECO:0000259" key="1">
    <source>
        <dbReference type="Pfam" id="PF01872"/>
    </source>
</evidence>
<sequence length="142" mass="15450">MSSVDAIVMGRKTFETVRDMEGAPWPYGDLPVTVLTEKGVVVPERLRGKVTLAKGAPQEILANLAKSGVRDVYVDGGQTIRKFLTAGLLTRILVSEVPVTLGDGVPLFSAQDLSRLKEVSSRKLEGGMRQVTYTARARPEHE</sequence>
<accession>A0ABP0SPP7</accession>
<dbReference type="InterPro" id="IPR024072">
    <property type="entry name" value="DHFR-like_dom_sf"/>
</dbReference>
<gene>
    <name evidence="2" type="ORF">SCF082_LOCUS52994</name>
</gene>
<dbReference type="PANTHER" id="PTHR38011">
    <property type="entry name" value="DIHYDROFOLATE REDUCTASE FAMILY PROTEIN (AFU_ORTHOLOGUE AFUA_8G06820)"/>
    <property type="match status" value="1"/>
</dbReference>
<dbReference type="InterPro" id="IPR050765">
    <property type="entry name" value="Riboflavin_Biosynth_HTPR"/>
</dbReference>
<comment type="caution">
    <text evidence="2">The sequence shown here is derived from an EMBL/GenBank/DDBJ whole genome shotgun (WGS) entry which is preliminary data.</text>
</comment>
<proteinExistence type="predicted"/>